<sequence>MLSQASSSVGLSQPLSSSPQPLSPLSNQPRSPTLLSIPAEIRTRIYQYVFDGQRYEVNRVQPTDTSLRGPVTAILQACSLTYREALSLLAPRVTVVARTWTGIASLTHFKSALIPKDHVRRLEVDCGGSASAEIAALTRQLPSLESLKILRGTSLVRTHLQYLWLAGGIHPLAPETSRNRLALAILGSVRPYESYVVDILRALDHIDREVDFTIECRVRVRSWWGNYPEVEAGVVRLWPSEGHLEWHVLHRMMYMDYEEETDDPDQESTYTTPQWC</sequence>
<protein>
    <recommendedName>
        <fullName evidence="4">F-box domain-containing protein</fullName>
    </recommendedName>
</protein>
<organism evidence="2 3">
    <name type="scientific">Cyphellophora europaea (strain CBS 101466)</name>
    <name type="common">Phialophora europaea</name>
    <dbReference type="NCBI Taxonomy" id="1220924"/>
    <lineage>
        <taxon>Eukaryota</taxon>
        <taxon>Fungi</taxon>
        <taxon>Dikarya</taxon>
        <taxon>Ascomycota</taxon>
        <taxon>Pezizomycotina</taxon>
        <taxon>Eurotiomycetes</taxon>
        <taxon>Chaetothyriomycetidae</taxon>
        <taxon>Chaetothyriales</taxon>
        <taxon>Cyphellophoraceae</taxon>
        <taxon>Cyphellophora</taxon>
    </lineage>
</organism>
<accession>W2RU22</accession>
<keyword evidence="3" id="KW-1185">Reference proteome</keyword>
<dbReference type="HOGENOM" id="CLU_1008378_0_0_1"/>
<evidence type="ECO:0000256" key="1">
    <source>
        <dbReference type="SAM" id="MobiDB-lite"/>
    </source>
</evidence>
<dbReference type="RefSeq" id="XP_008718600.1">
    <property type="nucleotide sequence ID" value="XM_008720378.1"/>
</dbReference>
<dbReference type="AlphaFoldDB" id="W2RU22"/>
<dbReference type="EMBL" id="KB822721">
    <property type="protein sequence ID" value="ETN39815.1"/>
    <property type="molecule type" value="Genomic_DNA"/>
</dbReference>
<evidence type="ECO:0008006" key="4">
    <source>
        <dbReference type="Google" id="ProtNLM"/>
    </source>
</evidence>
<evidence type="ECO:0000313" key="2">
    <source>
        <dbReference type="EMBL" id="ETN39815.1"/>
    </source>
</evidence>
<dbReference type="InParanoid" id="W2RU22"/>
<name>W2RU22_CYPE1</name>
<dbReference type="OrthoDB" id="3691810at2759"/>
<evidence type="ECO:0000313" key="3">
    <source>
        <dbReference type="Proteomes" id="UP000030752"/>
    </source>
</evidence>
<dbReference type="GeneID" id="19973380"/>
<feature type="region of interest" description="Disordered" evidence="1">
    <location>
        <begin position="1"/>
        <end position="31"/>
    </location>
</feature>
<dbReference type="VEuPathDB" id="FungiDB:HMPREF1541_06041"/>
<gene>
    <name evidence="2" type="ORF">HMPREF1541_06041</name>
</gene>
<reference evidence="2 3" key="1">
    <citation type="submission" date="2013-03" db="EMBL/GenBank/DDBJ databases">
        <title>The Genome Sequence of Phialophora europaea CBS 101466.</title>
        <authorList>
            <consortium name="The Broad Institute Genomics Platform"/>
            <person name="Cuomo C."/>
            <person name="de Hoog S."/>
            <person name="Gorbushina A."/>
            <person name="Walker B."/>
            <person name="Young S.K."/>
            <person name="Zeng Q."/>
            <person name="Gargeya S."/>
            <person name="Fitzgerald M."/>
            <person name="Haas B."/>
            <person name="Abouelleil A."/>
            <person name="Allen A.W."/>
            <person name="Alvarado L."/>
            <person name="Arachchi H.M."/>
            <person name="Berlin A.M."/>
            <person name="Chapman S.B."/>
            <person name="Gainer-Dewar J."/>
            <person name="Goldberg J."/>
            <person name="Griggs A."/>
            <person name="Gujja S."/>
            <person name="Hansen M."/>
            <person name="Howarth C."/>
            <person name="Imamovic A."/>
            <person name="Ireland A."/>
            <person name="Larimer J."/>
            <person name="McCowan C."/>
            <person name="Murphy C."/>
            <person name="Pearson M."/>
            <person name="Poon T.W."/>
            <person name="Priest M."/>
            <person name="Roberts A."/>
            <person name="Saif S."/>
            <person name="Shea T."/>
            <person name="Sisk P."/>
            <person name="Sykes S."/>
            <person name="Wortman J."/>
            <person name="Nusbaum C."/>
            <person name="Birren B."/>
        </authorList>
    </citation>
    <scope>NUCLEOTIDE SEQUENCE [LARGE SCALE GENOMIC DNA]</scope>
    <source>
        <strain evidence="2 3">CBS 101466</strain>
    </source>
</reference>
<dbReference type="Proteomes" id="UP000030752">
    <property type="component" value="Unassembled WGS sequence"/>
</dbReference>
<proteinExistence type="predicted"/>